<proteinExistence type="inferred from homology"/>
<protein>
    <submittedName>
        <fullName evidence="5">Bifunctional metallophosphatase/5'-nucleotidase</fullName>
    </submittedName>
</protein>
<dbReference type="GO" id="GO:0000166">
    <property type="term" value="F:nucleotide binding"/>
    <property type="evidence" value="ECO:0007669"/>
    <property type="project" value="UniProtKB-KW"/>
</dbReference>
<evidence type="ECO:0000313" key="6">
    <source>
        <dbReference type="Proteomes" id="UP000439522"/>
    </source>
</evidence>
<dbReference type="EMBL" id="WTZA01000002">
    <property type="protein sequence ID" value="MXO75669.1"/>
    <property type="molecule type" value="Genomic_DNA"/>
</dbReference>
<dbReference type="GO" id="GO:0009166">
    <property type="term" value="P:nucleotide catabolic process"/>
    <property type="evidence" value="ECO:0007669"/>
    <property type="project" value="InterPro"/>
</dbReference>
<dbReference type="OrthoDB" id="9803927at2"/>
<dbReference type="InterPro" id="IPR004843">
    <property type="entry name" value="Calcineurin-like_PHP"/>
</dbReference>
<evidence type="ECO:0000259" key="3">
    <source>
        <dbReference type="Pfam" id="PF00149"/>
    </source>
</evidence>
<sequence length="574" mass="59302">MRALGATALSLALAACATLPGPSMTADEAPVTVRIVGLNDFHGNLEPVRRPVKLEDGKGGQQEVFAGGAAWLASAVESVRAQNPHSLVIGAGDLISASPLASSLFLDEPTVGVMNRLGMDFTSVGNHEFDRGWKELKRLREGGCEKFTLREPCAVEPDYKGTDYPILAANVRMPDGSTLFPGAAIRRFGSGAGAGAVAVGVIGLTLKGTAQIVDPAGIQCITFEDEADSINALVPGLVADGADAIVVAIHQGLVTEPGDDFNGCGAMAGDLRAILERMDPRVDLVISGHTHRAYVCDFSTVDPARRFTVTSAGAAGTMLTDIALTIDPRRGDVLGVSARNVPVQSPGEGRPENAAFPVFQPDPAVATYVARYVAAAAEVAERTVGRISGAATRERPESPLGNFLADAHLAATQGAGAQIALMNPGGIRSELTARPDGSVTFGDIYGVQPFGNTLVTMTLTGAQLLRVLEEQLANPNEQNVLSVSTGFAMTLAPTRPAGQRVVAATLGGVPIDPAGTYRVTVNNFIAGGGDGFVTLKEGTDATVGPLDLDALEAYLQSAPVMAMPATGRVTMLGS</sequence>
<keyword evidence="6" id="KW-1185">Reference proteome</keyword>
<dbReference type="Pfam" id="PF00149">
    <property type="entry name" value="Metallophos"/>
    <property type="match status" value="1"/>
</dbReference>
<dbReference type="Pfam" id="PF02872">
    <property type="entry name" value="5_nucleotid_C"/>
    <property type="match status" value="1"/>
</dbReference>
<dbReference type="GO" id="GO:0008253">
    <property type="term" value="F:5'-nucleotidase activity"/>
    <property type="evidence" value="ECO:0007669"/>
    <property type="project" value="TreeGrafter"/>
</dbReference>
<feature type="chain" id="PRO_5026378645" evidence="2">
    <location>
        <begin position="26"/>
        <end position="574"/>
    </location>
</feature>
<dbReference type="Gene3D" id="3.60.21.10">
    <property type="match status" value="1"/>
</dbReference>
<keyword evidence="2" id="KW-0547">Nucleotide-binding</keyword>
<accession>A0A6I4TDJ8</accession>
<organism evidence="5 6">
    <name type="scientific">Tsuneonella aeria</name>
    <dbReference type="NCBI Taxonomy" id="1837929"/>
    <lineage>
        <taxon>Bacteria</taxon>
        <taxon>Pseudomonadati</taxon>
        <taxon>Pseudomonadota</taxon>
        <taxon>Alphaproteobacteria</taxon>
        <taxon>Sphingomonadales</taxon>
        <taxon>Erythrobacteraceae</taxon>
        <taxon>Tsuneonella</taxon>
    </lineage>
</organism>
<dbReference type="PANTHER" id="PTHR11575">
    <property type="entry name" value="5'-NUCLEOTIDASE-RELATED"/>
    <property type="match status" value="1"/>
</dbReference>
<dbReference type="Proteomes" id="UP000439522">
    <property type="component" value="Unassembled WGS sequence"/>
</dbReference>
<evidence type="ECO:0000256" key="1">
    <source>
        <dbReference type="ARBA" id="ARBA00022729"/>
    </source>
</evidence>
<comment type="caution">
    <text evidence="5">The sequence shown here is derived from an EMBL/GenBank/DDBJ whole genome shotgun (WGS) entry which is preliminary data.</text>
</comment>
<feature type="domain" description="5'-Nucleotidase C-terminal" evidence="4">
    <location>
        <begin position="389"/>
        <end position="536"/>
    </location>
</feature>
<feature type="signal peptide" evidence="2">
    <location>
        <begin position="1"/>
        <end position="25"/>
    </location>
</feature>
<dbReference type="SUPFAM" id="SSF56300">
    <property type="entry name" value="Metallo-dependent phosphatases"/>
    <property type="match status" value="1"/>
</dbReference>
<dbReference type="InterPro" id="IPR008334">
    <property type="entry name" value="5'-Nucleotdase_C"/>
</dbReference>
<reference evidence="5 6" key="1">
    <citation type="submission" date="2019-12" db="EMBL/GenBank/DDBJ databases">
        <title>Genomic-based taxomic classification of the family Erythrobacteraceae.</title>
        <authorList>
            <person name="Xu L."/>
        </authorList>
    </citation>
    <scope>NUCLEOTIDE SEQUENCE [LARGE SCALE GENOMIC DNA]</scope>
    <source>
        <strain evidence="5 6">100921-2</strain>
    </source>
</reference>
<dbReference type="PROSITE" id="PS51257">
    <property type="entry name" value="PROKAR_LIPOPROTEIN"/>
    <property type="match status" value="1"/>
</dbReference>
<keyword evidence="1 2" id="KW-0732">Signal</keyword>
<dbReference type="AlphaFoldDB" id="A0A6I4TDJ8"/>
<dbReference type="PANTHER" id="PTHR11575:SF24">
    <property type="entry name" value="5'-NUCLEOTIDASE"/>
    <property type="match status" value="1"/>
</dbReference>
<dbReference type="GO" id="GO:0008768">
    <property type="term" value="F:UDP-sugar diphosphatase activity"/>
    <property type="evidence" value="ECO:0007669"/>
    <property type="project" value="TreeGrafter"/>
</dbReference>
<evidence type="ECO:0000256" key="2">
    <source>
        <dbReference type="RuleBase" id="RU362119"/>
    </source>
</evidence>
<evidence type="ECO:0000313" key="5">
    <source>
        <dbReference type="EMBL" id="MXO75669.1"/>
    </source>
</evidence>
<dbReference type="InterPro" id="IPR029052">
    <property type="entry name" value="Metallo-depent_PP-like"/>
</dbReference>
<name>A0A6I4TDJ8_9SPHN</name>
<keyword evidence="2" id="KW-0378">Hydrolase</keyword>
<gene>
    <name evidence="5" type="ORF">GRI40_10615</name>
</gene>
<comment type="similarity">
    <text evidence="2">Belongs to the 5'-nucleotidase family.</text>
</comment>
<dbReference type="SUPFAM" id="SSF55816">
    <property type="entry name" value="5'-nucleotidase (syn. UDP-sugar hydrolase), C-terminal domain"/>
    <property type="match status" value="1"/>
</dbReference>
<dbReference type="PRINTS" id="PR01607">
    <property type="entry name" value="APYRASEFAMLY"/>
</dbReference>
<dbReference type="Gene3D" id="3.90.780.10">
    <property type="entry name" value="5'-Nucleotidase, C-terminal domain"/>
    <property type="match status" value="1"/>
</dbReference>
<dbReference type="InterPro" id="IPR036907">
    <property type="entry name" value="5'-Nucleotdase_C_sf"/>
</dbReference>
<dbReference type="InterPro" id="IPR006179">
    <property type="entry name" value="5_nucleotidase/apyrase"/>
</dbReference>
<dbReference type="GO" id="GO:0030288">
    <property type="term" value="C:outer membrane-bounded periplasmic space"/>
    <property type="evidence" value="ECO:0007669"/>
    <property type="project" value="TreeGrafter"/>
</dbReference>
<evidence type="ECO:0000259" key="4">
    <source>
        <dbReference type="Pfam" id="PF02872"/>
    </source>
</evidence>
<feature type="domain" description="Calcineurin-like phosphoesterase" evidence="3">
    <location>
        <begin position="34"/>
        <end position="292"/>
    </location>
</feature>